<accession>A0A5N6H4E0</accession>
<protein>
    <submittedName>
        <fullName evidence="1">Uncharacterized protein</fullName>
    </submittedName>
</protein>
<sequence length="70" mass="8675">MLQHLRMLKANTGWPRKWMTVSKRYKRRSMIELLQLCPILLRVHTCLHSNCWILLVYRYSQLQKYFDLHD</sequence>
<reference evidence="1" key="1">
    <citation type="submission" date="2019-04" db="EMBL/GenBank/DDBJ databases">
        <title>Friends and foes A comparative genomics study of 23 Aspergillus species from section Flavi.</title>
        <authorList>
            <consortium name="DOE Joint Genome Institute"/>
            <person name="Kjaerbolling I."/>
            <person name="Vesth T."/>
            <person name="Frisvad J.C."/>
            <person name="Nybo J.L."/>
            <person name="Theobald S."/>
            <person name="Kildgaard S."/>
            <person name="Isbrandt T."/>
            <person name="Kuo A."/>
            <person name="Sato A."/>
            <person name="Lyhne E.K."/>
            <person name="Kogle M.E."/>
            <person name="Wiebenga A."/>
            <person name="Kun R.S."/>
            <person name="Lubbers R.J."/>
            <person name="Makela M.R."/>
            <person name="Barry K."/>
            <person name="Chovatia M."/>
            <person name="Clum A."/>
            <person name="Daum C."/>
            <person name="Haridas S."/>
            <person name="He G."/>
            <person name="LaButti K."/>
            <person name="Lipzen A."/>
            <person name="Mondo S."/>
            <person name="Riley R."/>
            <person name="Salamov A."/>
            <person name="Simmons B.A."/>
            <person name="Magnuson J.K."/>
            <person name="Henrissat B."/>
            <person name="Mortensen U.H."/>
            <person name="Larsen T.O."/>
            <person name="Devries R.P."/>
            <person name="Grigoriev I.V."/>
            <person name="Machida M."/>
            <person name="Baker S.E."/>
            <person name="Andersen M.R."/>
        </authorList>
    </citation>
    <scope>NUCLEOTIDE SEQUENCE [LARGE SCALE GENOMIC DNA]</scope>
    <source>
        <strain evidence="1">CBS 121.62</strain>
    </source>
</reference>
<dbReference type="Proteomes" id="UP000325434">
    <property type="component" value="Unassembled WGS sequence"/>
</dbReference>
<proteinExistence type="predicted"/>
<organism evidence="1">
    <name type="scientific">Aspergillus flavus</name>
    <dbReference type="NCBI Taxonomy" id="5059"/>
    <lineage>
        <taxon>Eukaryota</taxon>
        <taxon>Fungi</taxon>
        <taxon>Dikarya</taxon>
        <taxon>Ascomycota</taxon>
        <taxon>Pezizomycotina</taxon>
        <taxon>Eurotiomycetes</taxon>
        <taxon>Eurotiomycetidae</taxon>
        <taxon>Eurotiales</taxon>
        <taxon>Aspergillaceae</taxon>
        <taxon>Aspergillus</taxon>
        <taxon>Aspergillus subgen. Circumdati</taxon>
    </lineage>
</organism>
<name>A0A5N6H4E0_ASPFL</name>
<dbReference type="AlphaFoldDB" id="A0A5N6H4E0"/>
<evidence type="ECO:0000313" key="1">
    <source>
        <dbReference type="EMBL" id="KAB8249371.1"/>
    </source>
</evidence>
<gene>
    <name evidence="1" type="ORF">BDV35DRAFT_345088</name>
</gene>
<dbReference type="EMBL" id="ML734572">
    <property type="protein sequence ID" value="KAB8249371.1"/>
    <property type="molecule type" value="Genomic_DNA"/>
</dbReference>